<evidence type="ECO:0000313" key="9">
    <source>
        <dbReference type="Proteomes" id="UP001497644"/>
    </source>
</evidence>
<evidence type="ECO:0000256" key="1">
    <source>
        <dbReference type="ARBA" id="ARBA00004370"/>
    </source>
</evidence>
<feature type="region of interest" description="Disordered" evidence="5">
    <location>
        <begin position="1"/>
        <end position="32"/>
    </location>
</feature>
<evidence type="ECO:0000313" key="8">
    <source>
        <dbReference type="EMBL" id="CAL1679764.1"/>
    </source>
</evidence>
<dbReference type="PANTHER" id="PTHR23241:SF102">
    <property type="entry name" value="LD23009P"/>
    <property type="match status" value="1"/>
</dbReference>
<proteinExistence type="predicted"/>
<evidence type="ECO:0000256" key="2">
    <source>
        <dbReference type="ARBA" id="ARBA00022692"/>
    </source>
</evidence>
<dbReference type="PANTHER" id="PTHR23241">
    <property type="entry name" value="LATE EMBRYOGENESIS ABUNDANT PLANTS LEA-RELATED"/>
    <property type="match status" value="1"/>
</dbReference>
<organism evidence="8 9">
    <name type="scientific">Lasius platythorax</name>
    <dbReference type="NCBI Taxonomy" id="488582"/>
    <lineage>
        <taxon>Eukaryota</taxon>
        <taxon>Metazoa</taxon>
        <taxon>Ecdysozoa</taxon>
        <taxon>Arthropoda</taxon>
        <taxon>Hexapoda</taxon>
        <taxon>Insecta</taxon>
        <taxon>Pterygota</taxon>
        <taxon>Neoptera</taxon>
        <taxon>Endopterygota</taxon>
        <taxon>Hymenoptera</taxon>
        <taxon>Apocrita</taxon>
        <taxon>Aculeata</taxon>
        <taxon>Formicoidea</taxon>
        <taxon>Formicidae</taxon>
        <taxon>Formicinae</taxon>
        <taxon>Lasius</taxon>
        <taxon>Lasius</taxon>
    </lineage>
</organism>
<feature type="transmembrane region" description="Helical" evidence="6">
    <location>
        <begin position="283"/>
        <end position="306"/>
    </location>
</feature>
<comment type="subcellular location">
    <subcellularLocation>
        <location evidence="1">Membrane</location>
    </subcellularLocation>
</comment>
<dbReference type="Proteomes" id="UP001497644">
    <property type="component" value="Chromosome 2"/>
</dbReference>
<keyword evidence="3 6" id="KW-1133">Transmembrane helix</keyword>
<dbReference type="InterPro" id="IPR053009">
    <property type="entry name" value="Xanthocillin_Biosynth-Assoc"/>
</dbReference>
<dbReference type="EMBL" id="OZ034825">
    <property type="protein sequence ID" value="CAL1679764.1"/>
    <property type="molecule type" value="Genomic_DNA"/>
</dbReference>
<keyword evidence="9" id="KW-1185">Reference proteome</keyword>
<evidence type="ECO:0000256" key="3">
    <source>
        <dbReference type="ARBA" id="ARBA00022989"/>
    </source>
</evidence>
<feature type="transmembrane region" description="Helical" evidence="6">
    <location>
        <begin position="214"/>
        <end position="235"/>
    </location>
</feature>
<evidence type="ECO:0000256" key="4">
    <source>
        <dbReference type="ARBA" id="ARBA00023136"/>
    </source>
</evidence>
<evidence type="ECO:0000256" key="5">
    <source>
        <dbReference type="SAM" id="MobiDB-lite"/>
    </source>
</evidence>
<keyword evidence="4 6" id="KW-0472">Membrane</keyword>
<gene>
    <name evidence="8" type="ORF">LPLAT_LOCUS5894</name>
</gene>
<dbReference type="AlphaFoldDB" id="A0AAV2NI01"/>
<evidence type="ECO:0000259" key="7">
    <source>
        <dbReference type="Pfam" id="PF13664"/>
    </source>
</evidence>
<dbReference type="Pfam" id="PF13664">
    <property type="entry name" value="DUF4149"/>
    <property type="match status" value="1"/>
</dbReference>
<dbReference type="InterPro" id="IPR025423">
    <property type="entry name" value="TMEM205-like"/>
</dbReference>
<feature type="transmembrane region" description="Helical" evidence="6">
    <location>
        <begin position="99"/>
        <end position="122"/>
    </location>
</feature>
<accession>A0AAV2NI01</accession>
<sequence>MCVRTLAGSETSETTATALPDSKPRSGKLSRAKEKYMRVHQEMLEKEEHLRQREREKSSIYLPDLADNLLAASTAHYSLLLKKLAEYYEVVRRTKAFKILFYTTQPTHVITIAAVLFVASVLVSTNERAQAPGHPYSRATSFIYLASFVIHFGAQIWMTFVSGLSLYFALPRHAFGEVQRVLFPRYFTINACLSLTTLLIFVKHHPVYTWDAEIAVQVGAMSGAFFLELLIRLYLTPPLLQLIVQKNSLERAAGVGTEIGGQNAGPLKNCPYYLKIHQAFRRLHMSIAMGNMLTMACTVLHLYYIASKLCVL</sequence>
<evidence type="ECO:0000256" key="6">
    <source>
        <dbReference type="SAM" id="Phobius"/>
    </source>
</evidence>
<keyword evidence="2 6" id="KW-0812">Transmembrane</keyword>
<reference evidence="8" key="1">
    <citation type="submission" date="2024-04" db="EMBL/GenBank/DDBJ databases">
        <authorList>
            <consortium name="Molecular Ecology Group"/>
        </authorList>
    </citation>
    <scope>NUCLEOTIDE SEQUENCE</scope>
</reference>
<feature type="transmembrane region" description="Helical" evidence="6">
    <location>
        <begin position="142"/>
        <end position="170"/>
    </location>
</feature>
<protein>
    <recommendedName>
        <fullName evidence="7">TMEM205-like domain-containing protein</fullName>
    </recommendedName>
</protein>
<feature type="transmembrane region" description="Helical" evidence="6">
    <location>
        <begin position="182"/>
        <end position="202"/>
    </location>
</feature>
<name>A0AAV2NI01_9HYME</name>
<dbReference type="GO" id="GO:0016020">
    <property type="term" value="C:membrane"/>
    <property type="evidence" value="ECO:0007669"/>
    <property type="project" value="UniProtKB-SubCell"/>
</dbReference>
<feature type="domain" description="TMEM205-like" evidence="7">
    <location>
        <begin position="147"/>
        <end position="246"/>
    </location>
</feature>
<feature type="compositionally biased region" description="Low complexity" evidence="5">
    <location>
        <begin position="1"/>
        <end position="19"/>
    </location>
</feature>